<dbReference type="PIRSF" id="PIRSF009471">
    <property type="entry name" value="UCP009471"/>
    <property type="match status" value="1"/>
</dbReference>
<reference evidence="2 3" key="1">
    <citation type="journal article" date="2017" name="Antonie Van Leeuwenhoek">
        <title>Rhizobium rhizosphaerae sp. nov., a novel species isolated from rice rhizosphere.</title>
        <authorList>
            <person name="Zhao J.J."/>
            <person name="Zhang J."/>
            <person name="Zhang R.J."/>
            <person name="Zhang C.W."/>
            <person name="Yin H.Q."/>
            <person name="Zhang X.X."/>
        </authorList>
    </citation>
    <scope>NUCLEOTIDE SEQUENCE [LARGE SCALE GENOMIC DNA]</scope>
    <source>
        <strain evidence="2 3">BSs20135</strain>
    </source>
</reference>
<dbReference type="SUPFAM" id="SSF160935">
    <property type="entry name" value="VPA0735-like"/>
    <property type="match status" value="1"/>
</dbReference>
<dbReference type="PANTHER" id="PTHR36509:SF2">
    <property type="entry name" value="BLL3101 PROTEIN"/>
    <property type="match status" value="1"/>
</dbReference>
<protein>
    <recommendedName>
        <fullName evidence="1">DUF1214 domain-containing protein</fullName>
    </recommendedName>
</protein>
<gene>
    <name evidence="2" type="ORF">GARC_2415</name>
</gene>
<organism evidence="2 3">
    <name type="scientific">Paraglaciecola arctica BSs20135</name>
    <dbReference type="NCBI Taxonomy" id="493475"/>
    <lineage>
        <taxon>Bacteria</taxon>
        <taxon>Pseudomonadati</taxon>
        <taxon>Pseudomonadota</taxon>
        <taxon>Gammaproteobacteria</taxon>
        <taxon>Alteromonadales</taxon>
        <taxon>Alteromonadaceae</taxon>
        <taxon>Paraglaciecola</taxon>
    </lineage>
</organism>
<dbReference type="Pfam" id="PF06742">
    <property type="entry name" value="DUF1214"/>
    <property type="match status" value="1"/>
</dbReference>
<dbReference type="Proteomes" id="UP000006327">
    <property type="component" value="Unassembled WGS sequence"/>
</dbReference>
<keyword evidence="3" id="KW-1185">Reference proteome</keyword>
<accession>K6Y615</accession>
<feature type="domain" description="DUF1214" evidence="1">
    <location>
        <begin position="49"/>
        <end position="151"/>
    </location>
</feature>
<dbReference type="STRING" id="493475.GARC_2415"/>
<dbReference type="InterPro" id="IPR010621">
    <property type="entry name" value="DUF1214"/>
</dbReference>
<evidence type="ECO:0000313" key="2">
    <source>
        <dbReference type="EMBL" id="GAC19381.1"/>
    </source>
</evidence>
<evidence type="ECO:0000259" key="1">
    <source>
        <dbReference type="Pfam" id="PF06742"/>
    </source>
</evidence>
<dbReference type="InterPro" id="IPR012038">
    <property type="entry name" value="UCP009471"/>
</dbReference>
<dbReference type="Gene3D" id="2.60.120.600">
    <property type="entry name" value="Domain of unknown function DUF1214, C-terminal domain"/>
    <property type="match status" value="1"/>
</dbReference>
<evidence type="ECO:0000313" key="3">
    <source>
        <dbReference type="Proteomes" id="UP000006327"/>
    </source>
</evidence>
<dbReference type="eggNOG" id="COG5402">
    <property type="taxonomic scope" value="Bacteria"/>
</dbReference>
<proteinExistence type="predicted"/>
<dbReference type="AlphaFoldDB" id="K6Y615"/>
<name>K6Y615_9ALTE</name>
<dbReference type="EMBL" id="BAEO01000029">
    <property type="protein sequence ID" value="GAC19381.1"/>
    <property type="molecule type" value="Genomic_DNA"/>
</dbReference>
<dbReference type="PANTHER" id="PTHR36509">
    <property type="entry name" value="BLL3101 PROTEIN"/>
    <property type="match status" value="1"/>
</dbReference>
<dbReference type="InterPro" id="IPR037049">
    <property type="entry name" value="DUF1214_C_sf"/>
</dbReference>
<sequence>MWLLKAEIANTSTKNGAWSYNPHVGSKDASGLTRAAVAVIGFLGLAKEESIYFIANKDDNNDLLSGACSYKVTGMISPDDARWWSITVYDTNTNKLIKNPQNHYSFNGDNIEKMQNSSFVFHISANKKAGNWLPIQKDPQFDLTLRMYNPSKTSSEQIATLDLPKISKESCP</sequence>
<comment type="caution">
    <text evidence="2">The sequence shown here is derived from an EMBL/GenBank/DDBJ whole genome shotgun (WGS) entry which is preliminary data.</text>
</comment>